<dbReference type="GO" id="GO:0009941">
    <property type="term" value="C:chloroplast envelope"/>
    <property type="evidence" value="ECO:0007669"/>
    <property type="project" value="TreeGrafter"/>
</dbReference>
<dbReference type="STRING" id="564608.C1N5I5"/>
<reference evidence="3 4" key="1">
    <citation type="journal article" date="2009" name="Science">
        <title>Green evolution and dynamic adaptations revealed by genomes of the marine picoeukaryotes Micromonas.</title>
        <authorList>
            <person name="Worden A.Z."/>
            <person name="Lee J.H."/>
            <person name="Mock T."/>
            <person name="Rouze P."/>
            <person name="Simmons M.P."/>
            <person name="Aerts A.L."/>
            <person name="Allen A.E."/>
            <person name="Cuvelier M.L."/>
            <person name="Derelle E."/>
            <person name="Everett M.V."/>
            <person name="Foulon E."/>
            <person name="Grimwood J."/>
            <person name="Gundlach H."/>
            <person name="Henrissat B."/>
            <person name="Napoli C."/>
            <person name="McDonald S.M."/>
            <person name="Parker M.S."/>
            <person name="Rombauts S."/>
            <person name="Salamov A."/>
            <person name="Von Dassow P."/>
            <person name="Badger J.H."/>
            <person name="Coutinho P.M."/>
            <person name="Demir E."/>
            <person name="Dubchak I."/>
            <person name="Gentemann C."/>
            <person name="Eikrem W."/>
            <person name="Gready J.E."/>
            <person name="John U."/>
            <person name="Lanier W."/>
            <person name="Lindquist E.A."/>
            <person name="Lucas S."/>
            <person name="Mayer K.F."/>
            <person name="Moreau H."/>
            <person name="Not F."/>
            <person name="Otillar R."/>
            <person name="Panaud O."/>
            <person name="Pangilinan J."/>
            <person name="Paulsen I."/>
            <person name="Piegu B."/>
            <person name="Poliakov A."/>
            <person name="Robbens S."/>
            <person name="Schmutz J."/>
            <person name="Toulza E."/>
            <person name="Wyss T."/>
            <person name="Zelensky A."/>
            <person name="Zhou K."/>
            <person name="Armbrust E.V."/>
            <person name="Bhattacharya D."/>
            <person name="Goodenough U.W."/>
            <person name="Van de Peer Y."/>
            <person name="Grigoriev I.V."/>
        </authorList>
    </citation>
    <scope>NUCLEOTIDE SEQUENCE [LARGE SCALE GENOMIC DNA]</scope>
    <source>
        <strain evidence="3 4">CCMP1545</strain>
    </source>
</reference>
<dbReference type="AlphaFoldDB" id="C1N5I5"/>
<accession>C1N5I5</accession>
<dbReference type="PANTHER" id="PTHR47380">
    <property type="entry name" value="OS02G0533000 PROTEIN"/>
    <property type="match status" value="1"/>
</dbReference>
<dbReference type="OrthoDB" id="4518at2759"/>
<dbReference type="GeneID" id="9688604"/>
<gene>
    <name evidence="3" type="ORF">MICPUCDRAFT_29577</name>
</gene>
<keyword evidence="2" id="KW-1133">Transmembrane helix</keyword>
<evidence type="ECO:0000256" key="2">
    <source>
        <dbReference type="SAM" id="Phobius"/>
    </source>
</evidence>
<keyword evidence="4" id="KW-1185">Reference proteome</keyword>
<evidence type="ECO:0000313" key="3">
    <source>
        <dbReference type="EMBL" id="EEH52300.1"/>
    </source>
</evidence>
<feature type="compositionally biased region" description="Basic residues" evidence="1">
    <location>
        <begin position="510"/>
        <end position="519"/>
    </location>
</feature>
<keyword evidence="2" id="KW-0472">Membrane</keyword>
<dbReference type="PANTHER" id="PTHR47380:SF4">
    <property type="entry name" value="OS02G0533000 PROTEIN"/>
    <property type="match status" value="1"/>
</dbReference>
<feature type="transmembrane region" description="Helical" evidence="2">
    <location>
        <begin position="210"/>
        <end position="235"/>
    </location>
</feature>
<evidence type="ECO:0000256" key="1">
    <source>
        <dbReference type="SAM" id="MobiDB-lite"/>
    </source>
</evidence>
<feature type="transmembrane region" description="Helical" evidence="2">
    <location>
        <begin position="411"/>
        <end position="430"/>
    </location>
</feature>
<dbReference type="EMBL" id="GG663748">
    <property type="protein sequence ID" value="EEH52300.1"/>
    <property type="molecule type" value="Genomic_DNA"/>
</dbReference>
<name>C1N5I5_MICPC</name>
<feature type="transmembrane region" description="Helical" evidence="2">
    <location>
        <begin position="450"/>
        <end position="471"/>
    </location>
</feature>
<dbReference type="InterPro" id="IPR044200">
    <property type="entry name" value="At5g03900-like"/>
</dbReference>
<organism evidence="4">
    <name type="scientific">Micromonas pusilla (strain CCMP1545)</name>
    <name type="common">Picoplanktonic green alga</name>
    <dbReference type="NCBI Taxonomy" id="564608"/>
    <lineage>
        <taxon>Eukaryota</taxon>
        <taxon>Viridiplantae</taxon>
        <taxon>Chlorophyta</taxon>
        <taxon>Mamiellophyceae</taxon>
        <taxon>Mamiellales</taxon>
        <taxon>Mamiellaceae</taxon>
        <taxon>Micromonas</taxon>
    </lineage>
</organism>
<evidence type="ECO:0000313" key="4">
    <source>
        <dbReference type="Proteomes" id="UP000001876"/>
    </source>
</evidence>
<feature type="region of interest" description="Disordered" evidence="1">
    <location>
        <begin position="510"/>
        <end position="530"/>
    </location>
</feature>
<dbReference type="KEGG" id="mpp:MICPUCDRAFT_29577"/>
<keyword evidence="2" id="KW-0812">Transmembrane</keyword>
<dbReference type="OMA" id="PLIRYFW"/>
<proteinExistence type="predicted"/>
<protein>
    <submittedName>
        <fullName evidence="3">Predicted protein</fullName>
    </submittedName>
</protein>
<dbReference type="eggNOG" id="KOG1119">
    <property type="taxonomic scope" value="Eukaryota"/>
</dbReference>
<dbReference type="RefSeq" id="XP_003063164.1">
    <property type="nucleotide sequence ID" value="XM_003063118.1"/>
</dbReference>
<sequence>MIASSSTTTLASPAATTAVAAATRRATVARAVPRALAAAGSLGSRSRAAIAGASANRAVVVRLARGVRATRPLPSSSPRRAGRVAVAPRAAASNPFAADASGGVFSRPPRSVVESESVAKSIREPVENAIESLGLAVTVGDVAAAAGVKLSDAERAMTALAADTGAALEVSSEGDLLYVFDAGFRSKLASKSLRIRAEPALETAGKVGSYLARVTFGTTLVASIAIVYTAIAALLSNRDDRDRRDDRGGGGGGMFFGPRMYFSPFDVFWYFDPYYYERRAYNAAREGAKDMNFFEAVFSFVFGDGDPNKDFEAKRWALAGLAIQKSGGVVAADQLAPYLERDPNDPDDESFVLPALVRFNGAPEVDESSGEIVYRFESMEATGGGKYGGFSTAMAEEEPYVFSLATQAQRAMAAGLGALNFVGVVVLGRLCVDPQIVAQKAQLVQAVSALLPGLSAYAVAFFAIPALRWAWCQRKNAGIEERNAARMDASKSLMRPGKLLAAKLEAAKRTRGRGGRRRVASGGDDNVFSSAKSASDFEADDFVRRLRERTGEK</sequence>
<dbReference type="Proteomes" id="UP000001876">
    <property type="component" value="Unassembled WGS sequence"/>
</dbReference>